<feature type="region of interest" description="Disordered" evidence="1">
    <location>
        <begin position="1315"/>
        <end position="1334"/>
    </location>
</feature>
<keyword evidence="3" id="KW-1185">Reference proteome</keyword>
<dbReference type="OMA" id="YHHLLYH"/>
<dbReference type="VEuPathDB" id="PlasmoDB:AK88_00803"/>
<reference evidence="2 3" key="1">
    <citation type="submission" date="2014-03" db="EMBL/GenBank/DDBJ databases">
        <title>The Genome Sequence of Plasmodium fragile nilgiri.</title>
        <authorList>
            <consortium name="The Broad Institute Genomics Platform"/>
            <consortium name="The Broad Institute Genome Sequencing Center for Infectious Disease"/>
            <person name="Neafsey D."/>
            <person name="Duraisingh M."/>
            <person name="Young S.K."/>
            <person name="Zeng Q."/>
            <person name="Gargeya S."/>
            <person name="Abouelleil A."/>
            <person name="Alvarado L."/>
            <person name="Chapman S.B."/>
            <person name="Gainer-Dewar J."/>
            <person name="Goldberg J."/>
            <person name="Griggs A."/>
            <person name="Gujja S."/>
            <person name="Hansen M."/>
            <person name="Howarth C."/>
            <person name="Imamovic A."/>
            <person name="Larimer J."/>
            <person name="Pearson M."/>
            <person name="Poon T.W."/>
            <person name="Priest M."/>
            <person name="Roberts A."/>
            <person name="Saif S."/>
            <person name="Shea T."/>
            <person name="Sykes S."/>
            <person name="Wortman J."/>
            <person name="Nusbaum C."/>
            <person name="Birren B."/>
        </authorList>
    </citation>
    <scope>NUCLEOTIDE SEQUENCE [LARGE SCALE GENOMIC DNA]</scope>
    <source>
        <strain evidence="3">nilgiri</strain>
    </source>
</reference>
<feature type="compositionally biased region" description="Acidic residues" evidence="1">
    <location>
        <begin position="1319"/>
        <end position="1330"/>
    </location>
</feature>
<protein>
    <submittedName>
        <fullName evidence="2">Uncharacterized protein</fullName>
    </submittedName>
</protein>
<feature type="compositionally biased region" description="Polar residues" evidence="1">
    <location>
        <begin position="623"/>
        <end position="648"/>
    </location>
</feature>
<feature type="compositionally biased region" description="Polar residues" evidence="1">
    <location>
        <begin position="1220"/>
        <end position="1231"/>
    </location>
</feature>
<proteinExistence type="predicted"/>
<dbReference type="GeneID" id="24266117"/>
<feature type="compositionally biased region" description="Basic and acidic residues" evidence="1">
    <location>
        <begin position="658"/>
        <end position="679"/>
    </location>
</feature>
<sequence>MMKTNHSNVRSSFVYSEKVNELVEKVIFLAKSLSHYRKKYVTFLKETKCDLGGDNGSYKGGGDIRQRSLSRSGNSDTGGGVKGTRGTKNYPVKCAKYSDGSHTGCSFFHVFTTYEEFVHDLLHLCSHETDIYIEFLYALIINSELFNHFLYICTFTSGDKDDGFLLLIYKHFLTLVEYYFYFHNCHYFNELYRTLKEIYDNKDVCEAQLRVPPRGCAFLRKNDKNCLTSQATYEQNDSATWTEGENNFLFSYPNESNDFVNYEHSGVGNKQCEMKSANRNTNRCCFEVNTNCKTFKDEKKDLINEHNVSTFTKGVKERADNDSRSKAKCDDNTIETHKITHSGTILRKFLSHSSGGAEGDNQGDFHCNYNCDLDYGDKKKKHTSSQRQMAHPSNALFNVNNFYKLKNMFLMFSKLNYEHLYILLYFSLSILPTLFHVYLTRVLTTPREESCISPYLMYIAKRIKERSIRFFKFECNDTAGDSGYPCGSCTGQAHNAVHSTGSIKNKHLFKGYVQKGLHGKGRRHERNQRGDGGCRHQRHGAHAFWDEPNDKLWEHINRLDVQAKLDTLDSGGDANVDYSSVFRRNISMLHAFEIRADFESLNYEVVDEPKERSDIGKKRNSENKPNGNAHSDSQRCANESSPANQQHHASGEATSKVGPKEGRDSNIDAGSPHDAHETASIHSVPLMSSQHTPLYNAEKELQEVLKRNLQWTRIHSFYQSELKTPHGLQNASGLKDFIKSISIMCSEQFFSFYMNRIDMKKSTQGDYHLLQVDQCSTTSMKHKTEEEAHWAEQQMRHPGNHLHMPSLHKDTTLIHNDYIKKKIKRNRLYTYKIFNNQIETLLNSKELAEYIKKQKENKKKKKKHQQEKKKENFIYMQSQGGCPLLNKKNKKKISDVPFTFAQNKNDNFIESDCNSYENSDSSDNLSLYNYAKEFYADNGFNINEFVFFVLNTFYLFMHIHNVYFSCTYLNVLLSYSIKLVFKYSDRCVGSRLSRVVRGHLPDIQAKPHDTHEEDILPFMTHNRMKKIARKGSSVRVMKSHTQEGDINGTINNPQEGSEWDRINELSQMILRKKKFFNKKKKKEKKNLNSAFSRTSNKYANKNTLLMNTFDIIVNSFLDLCISLCSVDFNCVSDKRKRLNRSYFCNCICMYHHMLNRQYKESAVRKFNQANYNNSLEAYLFYFDELKRHALFSERFPQEGKREVQEEEDDEGGGRDSRSGYNRSDSTHITNHSDASGYSLYFSQDKRRRDTPHLGVSKRDTHRNKEHDKSGELAEGVKKNGAAKRLLKKKKKMDDSIFSYMMMARARDNITNDISSSMNETEEDHDSDDGPIDSINTSSDGSFLFLKKMKKKIKKRIYLDENNIIKMLTSVGCIFMNNIKYSVGITISNLKRIHKHGSSNEKDNLFNHLHGVFYWQKKNAHLANIYNQYFVSFLFFFKIHYLFFLIKYKCEHEIFLKAYWFLYAVYSITQGGQ</sequence>
<dbReference type="OrthoDB" id="392876at2759"/>
<evidence type="ECO:0000313" key="3">
    <source>
        <dbReference type="Proteomes" id="UP000054561"/>
    </source>
</evidence>
<accession>A0A0D9QS48</accession>
<feature type="compositionally biased region" description="Basic and acidic residues" evidence="1">
    <location>
        <begin position="1248"/>
        <end position="1277"/>
    </location>
</feature>
<feature type="region of interest" description="Disordered" evidence="1">
    <location>
        <begin position="1197"/>
        <end position="1231"/>
    </location>
</feature>
<dbReference type="RefSeq" id="XP_012333870.1">
    <property type="nucleotide sequence ID" value="XM_012478447.1"/>
</dbReference>
<gene>
    <name evidence="2" type="ORF">AK88_00803</name>
</gene>
<dbReference type="EMBL" id="KQ001650">
    <property type="protein sequence ID" value="KJP89592.1"/>
    <property type="molecule type" value="Genomic_DNA"/>
</dbReference>
<evidence type="ECO:0000256" key="1">
    <source>
        <dbReference type="SAM" id="MobiDB-lite"/>
    </source>
</evidence>
<feature type="compositionally biased region" description="Basic and acidic residues" evidence="1">
    <location>
        <begin position="607"/>
        <end position="622"/>
    </location>
</feature>
<name>A0A0D9QS48_PLAFR</name>
<feature type="region of interest" description="Disordered" evidence="1">
    <location>
        <begin position="1248"/>
        <end position="1281"/>
    </location>
</feature>
<feature type="region of interest" description="Disordered" evidence="1">
    <location>
        <begin position="607"/>
        <end position="679"/>
    </location>
</feature>
<organism evidence="2 3">
    <name type="scientific">Plasmodium fragile</name>
    <dbReference type="NCBI Taxonomy" id="5857"/>
    <lineage>
        <taxon>Eukaryota</taxon>
        <taxon>Sar</taxon>
        <taxon>Alveolata</taxon>
        <taxon>Apicomplexa</taxon>
        <taxon>Aconoidasida</taxon>
        <taxon>Haemosporida</taxon>
        <taxon>Plasmodiidae</taxon>
        <taxon>Plasmodium</taxon>
        <taxon>Plasmodium (Plasmodium)</taxon>
    </lineage>
</organism>
<feature type="region of interest" description="Disordered" evidence="1">
    <location>
        <begin position="60"/>
        <end position="84"/>
    </location>
</feature>
<dbReference type="Proteomes" id="UP000054561">
    <property type="component" value="Unassembled WGS sequence"/>
</dbReference>
<evidence type="ECO:0000313" key="2">
    <source>
        <dbReference type="EMBL" id="KJP89592.1"/>
    </source>
</evidence>